<evidence type="ECO:0000313" key="3">
    <source>
        <dbReference type="Proteomes" id="UP001188597"/>
    </source>
</evidence>
<dbReference type="InterPro" id="IPR009606">
    <property type="entry name" value="DEAL/Modifying_wall_lignin1/2"/>
</dbReference>
<organism evidence="2 3">
    <name type="scientific">Escallonia herrerae</name>
    <dbReference type="NCBI Taxonomy" id="1293975"/>
    <lineage>
        <taxon>Eukaryota</taxon>
        <taxon>Viridiplantae</taxon>
        <taxon>Streptophyta</taxon>
        <taxon>Embryophyta</taxon>
        <taxon>Tracheophyta</taxon>
        <taxon>Spermatophyta</taxon>
        <taxon>Magnoliopsida</taxon>
        <taxon>eudicotyledons</taxon>
        <taxon>Gunneridae</taxon>
        <taxon>Pentapetalae</taxon>
        <taxon>asterids</taxon>
        <taxon>campanulids</taxon>
        <taxon>Escalloniales</taxon>
        <taxon>Escalloniaceae</taxon>
        <taxon>Escallonia</taxon>
    </lineage>
</organism>
<accession>A0AA88WBX0</accession>
<proteinExistence type="predicted"/>
<evidence type="ECO:0008006" key="4">
    <source>
        <dbReference type="Google" id="ProtNLM"/>
    </source>
</evidence>
<dbReference type="Proteomes" id="UP001188597">
    <property type="component" value="Unassembled WGS sequence"/>
</dbReference>
<keyword evidence="3" id="KW-1185">Reference proteome</keyword>
<dbReference type="EMBL" id="JAVXUP010000834">
    <property type="protein sequence ID" value="KAK3020105.1"/>
    <property type="molecule type" value="Genomic_DNA"/>
</dbReference>
<evidence type="ECO:0000313" key="2">
    <source>
        <dbReference type="EMBL" id="KAK3020105.1"/>
    </source>
</evidence>
<reference evidence="2" key="1">
    <citation type="submission" date="2022-12" db="EMBL/GenBank/DDBJ databases">
        <title>Draft genome assemblies for two species of Escallonia (Escalloniales).</title>
        <authorList>
            <person name="Chanderbali A."/>
            <person name="Dervinis C."/>
            <person name="Anghel I."/>
            <person name="Soltis D."/>
            <person name="Soltis P."/>
            <person name="Zapata F."/>
        </authorList>
    </citation>
    <scope>NUCLEOTIDE SEQUENCE</scope>
    <source>
        <strain evidence="2">UCBG64.0493</strain>
        <tissue evidence="2">Leaf</tissue>
    </source>
</reference>
<feature type="chain" id="PRO_5041648064" description="Secreted protein" evidence="1">
    <location>
        <begin position="16"/>
        <end position="140"/>
    </location>
</feature>
<dbReference type="Pfam" id="PF06749">
    <property type="entry name" value="DUF1218"/>
    <property type="match status" value="1"/>
</dbReference>
<sequence length="140" mass="15885">MLLFLVASQLPIMFANRCMCCGKALRHGSSRHARLSYSLPARTCVACNLHLKTFHLFFRMTFLIAEVCLLASSHEECIPHHVQHLFIREILFHEGNDRGRGCLIVFTGILFELYLVSYSKADDRFLSNGGDAGITMHENL</sequence>
<evidence type="ECO:0000256" key="1">
    <source>
        <dbReference type="SAM" id="SignalP"/>
    </source>
</evidence>
<protein>
    <recommendedName>
        <fullName evidence="4">Secreted protein</fullName>
    </recommendedName>
</protein>
<gene>
    <name evidence="2" type="ORF">RJ639_003729</name>
</gene>
<keyword evidence="1" id="KW-0732">Signal</keyword>
<feature type="signal peptide" evidence="1">
    <location>
        <begin position="1"/>
        <end position="15"/>
    </location>
</feature>
<comment type="caution">
    <text evidence="2">The sequence shown here is derived from an EMBL/GenBank/DDBJ whole genome shotgun (WGS) entry which is preliminary data.</text>
</comment>
<name>A0AA88WBX0_9ASTE</name>
<dbReference type="AlphaFoldDB" id="A0AA88WBX0"/>